<dbReference type="HAMAP" id="MF_00244">
    <property type="entry name" value="NaMN_adenylyltr"/>
    <property type="match status" value="1"/>
</dbReference>
<gene>
    <name evidence="10 12" type="primary">nadD</name>
    <name evidence="12" type="ORF">NQZ67_07880</name>
</gene>
<dbReference type="CDD" id="cd02165">
    <property type="entry name" value="NMNAT"/>
    <property type="match status" value="1"/>
</dbReference>
<comment type="catalytic activity">
    <reaction evidence="9 10">
        <text>nicotinate beta-D-ribonucleotide + ATP + H(+) = deamido-NAD(+) + diphosphate</text>
        <dbReference type="Rhea" id="RHEA:22860"/>
        <dbReference type="ChEBI" id="CHEBI:15378"/>
        <dbReference type="ChEBI" id="CHEBI:30616"/>
        <dbReference type="ChEBI" id="CHEBI:33019"/>
        <dbReference type="ChEBI" id="CHEBI:57502"/>
        <dbReference type="ChEBI" id="CHEBI:58437"/>
        <dbReference type="EC" id="2.7.7.18"/>
    </reaction>
</comment>
<dbReference type="NCBIfam" id="TIGR00482">
    <property type="entry name" value="nicotinate (nicotinamide) nucleotide adenylyltransferase"/>
    <property type="match status" value="1"/>
</dbReference>
<sequence>MKKIGIMGGTFDPIHAGHLIAAETAREQADLDEVWFIPTADPPLKDRAPLATGERRVEMVRLATQGNGSFRVLDIELKRGGVSYSIDTVTELRKLHPGHAFSYIIGSDRINDLPRWHRIEELSKLAGFIGLERPGEPLRLTWLPDFLRDSLTLAKMPQIGISSTEIRSRFADGRSARYLVPEPVYAYIRGLGLYGSSIDD</sequence>
<dbReference type="InterPro" id="IPR005248">
    <property type="entry name" value="NadD/NMNAT"/>
</dbReference>
<keyword evidence="6 10" id="KW-0547">Nucleotide-binding</keyword>
<evidence type="ECO:0000256" key="6">
    <source>
        <dbReference type="ARBA" id="ARBA00022741"/>
    </source>
</evidence>
<evidence type="ECO:0000256" key="8">
    <source>
        <dbReference type="ARBA" id="ARBA00023027"/>
    </source>
</evidence>
<name>A0A9X2S9P4_9BACL</name>
<evidence type="ECO:0000256" key="3">
    <source>
        <dbReference type="ARBA" id="ARBA00022642"/>
    </source>
</evidence>
<evidence type="ECO:0000313" key="13">
    <source>
        <dbReference type="Proteomes" id="UP001141950"/>
    </source>
</evidence>
<evidence type="ECO:0000256" key="10">
    <source>
        <dbReference type="HAMAP-Rule" id="MF_00244"/>
    </source>
</evidence>
<dbReference type="NCBIfam" id="TIGR00125">
    <property type="entry name" value="cyt_tran_rel"/>
    <property type="match status" value="1"/>
</dbReference>
<keyword evidence="8 10" id="KW-0520">NAD</keyword>
<comment type="function">
    <text evidence="1 10">Catalyzes the reversible adenylation of nicotinate mononucleotide (NaMN) to nicotinic acid adenine dinucleotide (NaAD).</text>
</comment>
<dbReference type="GO" id="GO:0009435">
    <property type="term" value="P:NAD+ biosynthetic process"/>
    <property type="evidence" value="ECO:0007669"/>
    <property type="project" value="UniProtKB-UniRule"/>
</dbReference>
<proteinExistence type="inferred from homology"/>
<dbReference type="EC" id="2.7.7.18" evidence="10"/>
<protein>
    <recommendedName>
        <fullName evidence="10">Probable nicotinate-nucleotide adenylyltransferase</fullName>
        <ecNumber evidence="10">2.7.7.18</ecNumber>
    </recommendedName>
    <alternativeName>
        <fullName evidence="10">Deamido-NAD(+) diphosphorylase</fullName>
    </alternativeName>
    <alternativeName>
        <fullName evidence="10">Deamido-NAD(+) pyrophosphorylase</fullName>
    </alternativeName>
    <alternativeName>
        <fullName evidence="10">Nicotinate mononucleotide adenylyltransferase</fullName>
        <shortName evidence="10">NaMN adenylyltransferase</shortName>
    </alternativeName>
</protein>
<evidence type="ECO:0000256" key="2">
    <source>
        <dbReference type="ARBA" id="ARBA00005019"/>
    </source>
</evidence>
<evidence type="ECO:0000256" key="5">
    <source>
        <dbReference type="ARBA" id="ARBA00022695"/>
    </source>
</evidence>
<reference evidence="12" key="1">
    <citation type="submission" date="2022-08" db="EMBL/GenBank/DDBJ databases">
        <title>The genomic sequence of strain Paenibacillus sp. SCIV0701.</title>
        <authorList>
            <person name="Zhao H."/>
        </authorList>
    </citation>
    <scope>NUCLEOTIDE SEQUENCE</scope>
    <source>
        <strain evidence="12">SCIV0701</strain>
    </source>
</reference>
<dbReference type="EMBL" id="JANIPJ010000004">
    <property type="protein sequence ID" value="MCR2803798.1"/>
    <property type="molecule type" value="Genomic_DNA"/>
</dbReference>
<comment type="similarity">
    <text evidence="10">Belongs to the NadD family.</text>
</comment>
<comment type="pathway">
    <text evidence="2 10">Cofactor biosynthesis; NAD(+) biosynthesis; deamido-NAD(+) from nicotinate D-ribonucleotide: step 1/1.</text>
</comment>
<dbReference type="InterPro" id="IPR004821">
    <property type="entry name" value="Cyt_trans-like"/>
</dbReference>
<dbReference type="NCBIfam" id="NF000840">
    <property type="entry name" value="PRK00071.1-3"/>
    <property type="match status" value="1"/>
</dbReference>
<dbReference type="GO" id="GO:0005524">
    <property type="term" value="F:ATP binding"/>
    <property type="evidence" value="ECO:0007669"/>
    <property type="project" value="UniProtKB-KW"/>
</dbReference>
<organism evidence="12 13">
    <name type="scientific">Paenibacillus soyae</name>
    <dbReference type="NCBI Taxonomy" id="2969249"/>
    <lineage>
        <taxon>Bacteria</taxon>
        <taxon>Bacillati</taxon>
        <taxon>Bacillota</taxon>
        <taxon>Bacilli</taxon>
        <taxon>Bacillales</taxon>
        <taxon>Paenibacillaceae</taxon>
        <taxon>Paenibacillus</taxon>
    </lineage>
</organism>
<evidence type="ECO:0000256" key="4">
    <source>
        <dbReference type="ARBA" id="ARBA00022679"/>
    </source>
</evidence>
<dbReference type="PANTHER" id="PTHR39321:SF3">
    <property type="entry name" value="PHOSPHOPANTETHEINE ADENYLYLTRANSFERASE"/>
    <property type="match status" value="1"/>
</dbReference>
<keyword evidence="3 10" id="KW-0662">Pyridine nucleotide biosynthesis</keyword>
<evidence type="ECO:0000256" key="7">
    <source>
        <dbReference type="ARBA" id="ARBA00022840"/>
    </source>
</evidence>
<dbReference type="PANTHER" id="PTHR39321">
    <property type="entry name" value="NICOTINATE-NUCLEOTIDE ADENYLYLTRANSFERASE-RELATED"/>
    <property type="match status" value="1"/>
</dbReference>
<keyword evidence="13" id="KW-1185">Reference proteome</keyword>
<keyword evidence="4 10" id="KW-0808">Transferase</keyword>
<accession>A0A9X2S9P4</accession>
<dbReference type="Gene3D" id="3.40.50.620">
    <property type="entry name" value="HUPs"/>
    <property type="match status" value="1"/>
</dbReference>
<dbReference type="RefSeq" id="WP_257444382.1">
    <property type="nucleotide sequence ID" value="NZ_JANIPJ010000004.1"/>
</dbReference>
<evidence type="ECO:0000256" key="1">
    <source>
        <dbReference type="ARBA" id="ARBA00002324"/>
    </source>
</evidence>
<dbReference type="Proteomes" id="UP001141950">
    <property type="component" value="Unassembled WGS sequence"/>
</dbReference>
<evidence type="ECO:0000313" key="12">
    <source>
        <dbReference type="EMBL" id="MCR2803798.1"/>
    </source>
</evidence>
<evidence type="ECO:0000256" key="9">
    <source>
        <dbReference type="ARBA" id="ARBA00048721"/>
    </source>
</evidence>
<evidence type="ECO:0000259" key="11">
    <source>
        <dbReference type="Pfam" id="PF01467"/>
    </source>
</evidence>
<feature type="domain" description="Cytidyltransferase-like" evidence="11">
    <location>
        <begin position="6"/>
        <end position="169"/>
    </location>
</feature>
<keyword evidence="7 10" id="KW-0067">ATP-binding</keyword>
<dbReference type="InterPro" id="IPR014729">
    <property type="entry name" value="Rossmann-like_a/b/a_fold"/>
</dbReference>
<keyword evidence="5 10" id="KW-0548">Nucleotidyltransferase</keyword>
<dbReference type="SUPFAM" id="SSF52374">
    <property type="entry name" value="Nucleotidylyl transferase"/>
    <property type="match status" value="1"/>
</dbReference>
<dbReference type="AlphaFoldDB" id="A0A9X2S9P4"/>
<dbReference type="GO" id="GO:0004515">
    <property type="term" value="F:nicotinate-nucleotide adenylyltransferase activity"/>
    <property type="evidence" value="ECO:0007669"/>
    <property type="project" value="UniProtKB-UniRule"/>
</dbReference>
<comment type="caution">
    <text evidence="12">The sequence shown here is derived from an EMBL/GenBank/DDBJ whole genome shotgun (WGS) entry which is preliminary data.</text>
</comment>
<dbReference type="Pfam" id="PF01467">
    <property type="entry name" value="CTP_transf_like"/>
    <property type="match status" value="1"/>
</dbReference>